<reference evidence="1 2" key="1">
    <citation type="submission" date="2024-02" db="EMBL/GenBank/DDBJ databases">
        <authorList>
            <person name="Chen Y."/>
            <person name="Shah S."/>
            <person name="Dougan E. K."/>
            <person name="Thang M."/>
            <person name="Chan C."/>
        </authorList>
    </citation>
    <scope>NUCLEOTIDE SEQUENCE [LARGE SCALE GENOMIC DNA]</scope>
</reference>
<evidence type="ECO:0000313" key="1">
    <source>
        <dbReference type="EMBL" id="CAK9018136.1"/>
    </source>
</evidence>
<accession>A0ABP0JUK1</accession>
<name>A0ABP0JUK1_9DINO</name>
<dbReference type="Proteomes" id="UP001642464">
    <property type="component" value="Unassembled WGS sequence"/>
</dbReference>
<dbReference type="EMBL" id="CAXAMM010008669">
    <property type="protein sequence ID" value="CAK9018136.1"/>
    <property type="molecule type" value="Genomic_DNA"/>
</dbReference>
<gene>
    <name evidence="1" type="ORF">SCF082_LOCUS13946</name>
</gene>
<proteinExistence type="predicted"/>
<evidence type="ECO:0000313" key="2">
    <source>
        <dbReference type="Proteomes" id="UP001642464"/>
    </source>
</evidence>
<sequence length="72" mass="7578">MFHKVRQQFLSVEEALSTHCIPVTPEVAKASGSPQLDISHVSHGEGVKMAGNAMSLPCVGAMLLCAVMGLTK</sequence>
<keyword evidence="2" id="KW-1185">Reference proteome</keyword>
<protein>
    <submittedName>
        <fullName evidence="1">Uncharacterized protein</fullName>
    </submittedName>
</protein>
<comment type="caution">
    <text evidence="1">The sequence shown here is derived from an EMBL/GenBank/DDBJ whole genome shotgun (WGS) entry which is preliminary data.</text>
</comment>
<organism evidence="1 2">
    <name type="scientific">Durusdinium trenchii</name>
    <dbReference type="NCBI Taxonomy" id="1381693"/>
    <lineage>
        <taxon>Eukaryota</taxon>
        <taxon>Sar</taxon>
        <taxon>Alveolata</taxon>
        <taxon>Dinophyceae</taxon>
        <taxon>Suessiales</taxon>
        <taxon>Symbiodiniaceae</taxon>
        <taxon>Durusdinium</taxon>
    </lineage>
</organism>